<sequence length="90" mass="10851">MNYLKNQVLTEKTIRLLQQNQYTFDVVLQSNKTEIKAWIEQFFNVKVETINSHRLPIKKRGSRTLKHLVYGKRMIIKLKRNYSIPLFLNE</sequence>
<dbReference type="RefSeq" id="YP_009562344.1">
    <property type="nucleotide sequence ID" value="NC_041122.1"/>
</dbReference>
<evidence type="ECO:0000256" key="4">
    <source>
        <dbReference type="ARBA" id="ARBA00022980"/>
    </source>
</evidence>
<evidence type="ECO:0000256" key="2">
    <source>
        <dbReference type="ARBA" id="ARBA00022730"/>
    </source>
</evidence>
<dbReference type="GO" id="GO:0006412">
    <property type="term" value="P:translation"/>
    <property type="evidence" value="ECO:0007669"/>
    <property type="project" value="UniProtKB-UniRule"/>
</dbReference>
<protein>
    <recommendedName>
        <fullName evidence="6">Large ribosomal subunit protein uL23c</fullName>
    </recommendedName>
</protein>
<geneLocation type="chloroplast" evidence="8"/>
<dbReference type="GO" id="GO:0019843">
    <property type="term" value="F:rRNA binding"/>
    <property type="evidence" value="ECO:0007669"/>
    <property type="project" value="UniProtKB-UniRule"/>
</dbReference>
<evidence type="ECO:0000256" key="7">
    <source>
        <dbReference type="RuleBase" id="RU003934"/>
    </source>
</evidence>
<reference evidence="8" key="1">
    <citation type="journal article" date="2019" name="Nord. J. Bot.">
        <title>The complete plastid genome sequence of Trichomanes trollii (Hymenophyllaceae).</title>
        <authorList>
            <person name="Lehtonen S."/>
        </authorList>
    </citation>
    <scope>NUCLEOTIDE SEQUENCE</scope>
</reference>
<keyword evidence="4 6" id="KW-0689">Ribosomal protein</keyword>
<evidence type="ECO:0000256" key="1">
    <source>
        <dbReference type="ARBA" id="ARBA00006700"/>
    </source>
</evidence>
<dbReference type="InterPro" id="IPR012678">
    <property type="entry name" value="Ribosomal_uL23/eL15/eS24_sf"/>
</dbReference>
<dbReference type="GO" id="GO:0005840">
    <property type="term" value="C:ribosome"/>
    <property type="evidence" value="ECO:0007669"/>
    <property type="project" value="UniProtKB-KW"/>
</dbReference>
<dbReference type="PROSITE" id="PS00050">
    <property type="entry name" value="RIBOSOMAL_L23"/>
    <property type="match status" value="1"/>
</dbReference>
<organism evidence="8">
    <name type="scientific">Trichomanes trollii</name>
    <dbReference type="NCBI Taxonomy" id="1481379"/>
    <lineage>
        <taxon>Eukaryota</taxon>
        <taxon>Viridiplantae</taxon>
        <taxon>Streptophyta</taxon>
        <taxon>Embryophyta</taxon>
        <taxon>Tracheophyta</taxon>
        <taxon>Polypodiopsida</taxon>
        <taxon>Polypodiidae</taxon>
        <taxon>Hymenophyllales</taxon>
        <taxon>Hymenophyllaceae</taxon>
        <taxon>Trichomanoideae</taxon>
        <taxon>Trichomanes</taxon>
    </lineage>
</organism>
<gene>
    <name evidence="6 8" type="primary">rpl23</name>
</gene>
<dbReference type="GO" id="GO:0003735">
    <property type="term" value="F:structural constituent of ribosome"/>
    <property type="evidence" value="ECO:0007669"/>
    <property type="project" value="InterPro"/>
</dbReference>
<dbReference type="Gene3D" id="3.30.70.330">
    <property type="match status" value="1"/>
</dbReference>
<dbReference type="HAMAP" id="MF_01369_B">
    <property type="entry name" value="Ribosomal_uL23_B"/>
    <property type="match status" value="1"/>
</dbReference>
<evidence type="ECO:0000313" key="8">
    <source>
        <dbReference type="EMBL" id="QAV57701.1"/>
    </source>
</evidence>
<dbReference type="PANTHER" id="PTHR11620">
    <property type="entry name" value="60S RIBOSOMAL PROTEIN L23A"/>
    <property type="match status" value="1"/>
</dbReference>
<evidence type="ECO:0000256" key="3">
    <source>
        <dbReference type="ARBA" id="ARBA00022884"/>
    </source>
</evidence>
<comment type="subunit">
    <text evidence="6">Part of the 50S ribosomal subunit.</text>
</comment>
<keyword evidence="8" id="KW-0934">Plastid</keyword>
<comment type="similarity">
    <text evidence="1 6 7">Belongs to the universal ribosomal protein uL23 family.</text>
</comment>
<proteinExistence type="inferred from homology"/>
<evidence type="ECO:0000256" key="6">
    <source>
        <dbReference type="HAMAP-Rule" id="MF_01369"/>
    </source>
</evidence>
<keyword evidence="3 6" id="KW-0694">RNA-binding</keyword>
<dbReference type="Pfam" id="PF00276">
    <property type="entry name" value="Ribosomal_L23"/>
    <property type="match status" value="1"/>
</dbReference>
<keyword evidence="5 6" id="KW-0687">Ribonucleoprotein</keyword>
<dbReference type="InterPro" id="IPR012677">
    <property type="entry name" value="Nucleotide-bd_a/b_plait_sf"/>
</dbReference>
<dbReference type="EMBL" id="MH348274">
    <property type="protein sequence ID" value="QAV57701.1"/>
    <property type="molecule type" value="Genomic_DNA"/>
</dbReference>
<dbReference type="InterPro" id="IPR001014">
    <property type="entry name" value="Ribosomal_uL23_CS"/>
</dbReference>
<keyword evidence="2 6" id="KW-0699">rRNA-binding</keyword>
<comment type="function">
    <text evidence="6">Binds to 23S rRNA.</text>
</comment>
<dbReference type="AlphaFoldDB" id="A0A410YET7"/>
<comment type="subcellular location">
    <subcellularLocation>
        <location evidence="6">Plastid</location>
        <location evidence="6">Chloroplast</location>
    </subcellularLocation>
</comment>
<name>A0A410YET7_9MONI</name>
<accession>A0A410YET7</accession>
<dbReference type="GO" id="GO:0009507">
    <property type="term" value="C:chloroplast"/>
    <property type="evidence" value="ECO:0007669"/>
    <property type="project" value="UniProtKB-SubCell"/>
</dbReference>
<evidence type="ECO:0000256" key="5">
    <source>
        <dbReference type="ARBA" id="ARBA00023274"/>
    </source>
</evidence>
<keyword evidence="8" id="KW-0150">Chloroplast</keyword>
<dbReference type="GeneID" id="39334031"/>
<dbReference type="SUPFAM" id="SSF54189">
    <property type="entry name" value="Ribosomal proteins S24e, L23 and L15e"/>
    <property type="match status" value="1"/>
</dbReference>
<dbReference type="InterPro" id="IPR013025">
    <property type="entry name" value="Ribosomal_uL23-like"/>
</dbReference>
<dbReference type="GO" id="GO:1990904">
    <property type="term" value="C:ribonucleoprotein complex"/>
    <property type="evidence" value="ECO:0007669"/>
    <property type="project" value="UniProtKB-KW"/>
</dbReference>